<feature type="compositionally biased region" description="Acidic residues" evidence="1">
    <location>
        <begin position="1"/>
        <end position="16"/>
    </location>
</feature>
<evidence type="ECO:0000313" key="2">
    <source>
        <dbReference type="EMBL" id="JAU13375.1"/>
    </source>
</evidence>
<gene>
    <name evidence="2" type="ORF">GA_TR13888_c0_g1_i1_g.43709</name>
</gene>
<dbReference type="PANTHER" id="PTHR33912:SF3">
    <property type="entry name" value="OS01G0939400 PROTEIN"/>
    <property type="match status" value="1"/>
</dbReference>
<feature type="compositionally biased region" description="Pro residues" evidence="1">
    <location>
        <begin position="24"/>
        <end position="34"/>
    </location>
</feature>
<name>A0A1J3D2S2_NOCCA</name>
<accession>A0A1J3D2S2</accession>
<feature type="compositionally biased region" description="Low complexity" evidence="1">
    <location>
        <begin position="35"/>
        <end position="44"/>
    </location>
</feature>
<evidence type="ECO:0000256" key="1">
    <source>
        <dbReference type="SAM" id="MobiDB-lite"/>
    </source>
</evidence>
<reference evidence="2" key="1">
    <citation type="submission" date="2016-07" db="EMBL/GenBank/DDBJ databases">
        <title>De novo transcriptome assembly of four accessions of the metal hyperaccumulator plant Noccaea caerulescens.</title>
        <authorList>
            <person name="Blande D."/>
            <person name="Halimaa P."/>
            <person name="Tervahauta A.I."/>
            <person name="Aarts M.G."/>
            <person name="Karenlampi S.O."/>
        </authorList>
    </citation>
    <scope>NUCLEOTIDE SEQUENCE</scope>
</reference>
<sequence length="171" mass="18854">MSLVDYDDSSSDDDVLPAEKKEPLPQPQPQPQPQQKPSLTQSLPRNTQRCLNDKEESDELPPQLPDALFLLESPTITQVSGGGDHASVVAAAMAESALRKREFNGNHSSLPRRPKLPRGNFPHSKNVPETFGNVLVPPQLKGRSNVATEDISRLFVKKRQDSSKARSPNQD</sequence>
<dbReference type="AlphaFoldDB" id="A0A1J3D2S2"/>
<proteinExistence type="predicted"/>
<feature type="region of interest" description="Disordered" evidence="1">
    <location>
        <begin position="1"/>
        <end position="65"/>
    </location>
</feature>
<protein>
    <submittedName>
        <fullName evidence="2">Uncharacterized protein</fullName>
    </submittedName>
</protein>
<organism evidence="2">
    <name type="scientific">Noccaea caerulescens</name>
    <name type="common">Alpine penny-cress</name>
    <name type="synonym">Thlaspi caerulescens</name>
    <dbReference type="NCBI Taxonomy" id="107243"/>
    <lineage>
        <taxon>Eukaryota</taxon>
        <taxon>Viridiplantae</taxon>
        <taxon>Streptophyta</taxon>
        <taxon>Embryophyta</taxon>
        <taxon>Tracheophyta</taxon>
        <taxon>Spermatophyta</taxon>
        <taxon>Magnoliopsida</taxon>
        <taxon>eudicotyledons</taxon>
        <taxon>Gunneridae</taxon>
        <taxon>Pentapetalae</taxon>
        <taxon>rosids</taxon>
        <taxon>malvids</taxon>
        <taxon>Brassicales</taxon>
        <taxon>Brassicaceae</taxon>
        <taxon>Coluteocarpeae</taxon>
        <taxon>Noccaea</taxon>
    </lineage>
</organism>
<dbReference type="InterPro" id="IPR040381">
    <property type="entry name" value="At4g14450-like"/>
</dbReference>
<dbReference type="PANTHER" id="PTHR33912">
    <property type="entry name" value="OS01G0939400 PROTEIN"/>
    <property type="match status" value="1"/>
</dbReference>
<dbReference type="EMBL" id="GEVI01018945">
    <property type="protein sequence ID" value="JAU13375.1"/>
    <property type="molecule type" value="Transcribed_RNA"/>
</dbReference>
<feature type="region of interest" description="Disordered" evidence="1">
    <location>
        <begin position="102"/>
        <end position="171"/>
    </location>
</feature>